<feature type="domain" description="Glutaredoxin" evidence="7">
    <location>
        <begin position="68"/>
        <end position="132"/>
    </location>
</feature>
<dbReference type="Gene3D" id="3.40.30.10">
    <property type="entry name" value="Glutaredoxin"/>
    <property type="match status" value="1"/>
</dbReference>
<dbReference type="Proteomes" id="UP001165065">
    <property type="component" value="Unassembled WGS sequence"/>
</dbReference>
<dbReference type="InterPro" id="IPR033658">
    <property type="entry name" value="GRX_PICOT-like"/>
</dbReference>
<keyword evidence="4" id="KW-0411">Iron-sulfur</keyword>
<dbReference type="NCBIfam" id="TIGR00365">
    <property type="entry name" value="Grx4 family monothiol glutaredoxin"/>
    <property type="match status" value="1"/>
</dbReference>
<dbReference type="AlphaFoldDB" id="A0A9W7GCB0"/>
<feature type="chain" id="PRO_5040956854" description="Glutaredoxin domain-containing protein" evidence="6">
    <location>
        <begin position="24"/>
        <end position="159"/>
    </location>
</feature>
<evidence type="ECO:0000313" key="8">
    <source>
        <dbReference type="EMBL" id="GMI39804.1"/>
    </source>
</evidence>
<keyword evidence="9" id="KW-1185">Reference proteome</keyword>
<dbReference type="InterPro" id="IPR004480">
    <property type="entry name" value="Monothiol_GRX-rel"/>
</dbReference>
<evidence type="ECO:0000256" key="3">
    <source>
        <dbReference type="ARBA" id="ARBA00023004"/>
    </source>
</evidence>
<proteinExistence type="predicted"/>
<gene>
    <name evidence="8" type="ORF">TrCOL_g3188</name>
</gene>
<accession>A0A9W7GCB0</accession>
<dbReference type="Pfam" id="PF00462">
    <property type="entry name" value="Glutaredoxin"/>
    <property type="match status" value="1"/>
</dbReference>
<evidence type="ECO:0000313" key="9">
    <source>
        <dbReference type="Proteomes" id="UP001165065"/>
    </source>
</evidence>
<dbReference type="InterPro" id="IPR036249">
    <property type="entry name" value="Thioredoxin-like_sf"/>
</dbReference>
<evidence type="ECO:0000256" key="4">
    <source>
        <dbReference type="ARBA" id="ARBA00023014"/>
    </source>
</evidence>
<keyword evidence="5" id="KW-0676">Redox-active center</keyword>
<dbReference type="GO" id="GO:0005759">
    <property type="term" value="C:mitochondrial matrix"/>
    <property type="evidence" value="ECO:0007669"/>
    <property type="project" value="TreeGrafter"/>
</dbReference>
<feature type="signal peptide" evidence="6">
    <location>
        <begin position="1"/>
        <end position="23"/>
    </location>
</feature>
<evidence type="ECO:0000256" key="5">
    <source>
        <dbReference type="ARBA" id="ARBA00023284"/>
    </source>
</evidence>
<keyword evidence="6" id="KW-0732">Signal</keyword>
<keyword evidence="2" id="KW-0479">Metal-binding</keyword>
<evidence type="ECO:0000256" key="1">
    <source>
        <dbReference type="ARBA" id="ARBA00022714"/>
    </source>
</evidence>
<reference evidence="9" key="1">
    <citation type="journal article" date="2023" name="Commun. Biol.">
        <title>Genome analysis of Parmales, the sister group of diatoms, reveals the evolutionary specialization of diatoms from phago-mixotrophs to photoautotrophs.</title>
        <authorList>
            <person name="Ban H."/>
            <person name="Sato S."/>
            <person name="Yoshikawa S."/>
            <person name="Yamada K."/>
            <person name="Nakamura Y."/>
            <person name="Ichinomiya M."/>
            <person name="Sato N."/>
            <person name="Blanc-Mathieu R."/>
            <person name="Endo H."/>
            <person name="Kuwata A."/>
            <person name="Ogata H."/>
        </authorList>
    </citation>
    <scope>NUCLEOTIDE SEQUENCE [LARGE SCALE GENOMIC DNA]</scope>
</reference>
<protein>
    <recommendedName>
        <fullName evidence="7">Glutaredoxin domain-containing protein</fullName>
    </recommendedName>
</protein>
<keyword evidence="1" id="KW-0001">2Fe-2S</keyword>
<dbReference type="GO" id="GO:0051537">
    <property type="term" value="F:2 iron, 2 sulfur cluster binding"/>
    <property type="evidence" value="ECO:0007669"/>
    <property type="project" value="UniProtKB-KW"/>
</dbReference>
<sequence>MPHHFLAALLPILLLSTFATTHAFTFVPSPHLSISFRKTSALSSENFEQETPAATKARIDGLVKSNPVLLFMKGNKMFPQCGFSNTAVQILTTYGIDFETVDVLADEAVRTGVKDYSQWPTIPQLYVAGEFVGGCDIMIEEYQNGNLAEMIEKAKADMM</sequence>
<keyword evidence="3" id="KW-0408">Iron</keyword>
<organism evidence="8 9">
    <name type="scientific">Triparma columacea</name>
    <dbReference type="NCBI Taxonomy" id="722753"/>
    <lineage>
        <taxon>Eukaryota</taxon>
        <taxon>Sar</taxon>
        <taxon>Stramenopiles</taxon>
        <taxon>Ochrophyta</taxon>
        <taxon>Bolidophyceae</taxon>
        <taxon>Parmales</taxon>
        <taxon>Triparmaceae</taxon>
        <taxon>Triparma</taxon>
    </lineage>
</organism>
<dbReference type="PANTHER" id="PTHR10293:SF16">
    <property type="entry name" value="GLUTAREDOXIN-RELATED PROTEIN 5, MITOCHONDRIAL"/>
    <property type="match status" value="1"/>
</dbReference>
<dbReference type="FunFam" id="3.40.30.10:FF:000005">
    <property type="entry name" value="Glutaredoxin 5"/>
    <property type="match status" value="1"/>
</dbReference>
<evidence type="ECO:0000259" key="7">
    <source>
        <dbReference type="Pfam" id="PF00462"/>
    </source>
</evidence>
<comment type="caution">
    <text evidence="8">The sequence shown here is derived from an EMBL/GenBank/DDBJ whole genome shotgun (WGS) entry which is preliminary data.</text>
</comment>
<name>A0A9W7GCB0_9STRA</name>
<dbReference type="EMBL" id="BRYA01000112">
    <property type="protein sequence ID" value="GMI39804.1"/>
    <property type="molecule type" value="Genomic_DNA"/>
</dbReference>
<evidence type="ECO:0000256" key="2">
    <source>
        <dbReference type="ARBA" id="ARBA00022723"/>
    </source>
</evidence>
<dbReference type="PANTHER" id="PTHR10293">
    <property type="entry name" value="GLUTAREDOXIN FAMILY MEMBER"/>
    <property type="match status" value="1"/>
</dbReference>
<dbReference type="PROSITE" id="PS51354">
    <property type="entry name" value="GLUTAREDOXIN_2"/>
    <property type="match status" value="1"/>
</dbReference>
<dbReference type="CDD" id="cd03028">
    <property type="entry name" value="GRX_PICOT_like"/>
    <property type="match status" value="1"/>
</dbReference>
<dbReference type="OrthoDB" id="415696at2759"/>
<dbReference type="GO" id="GO:0046872">
    <property type="term" value="F:metal ion binding"/>
    <property type="evidence" value="ECO:0007669"/>
    <property type="project" value="UniProtKB-KW"/>
</dbReference>
<dbReference type="InterPro" id="IPR002109">
    <property type="entry name" value="Glutaredoxin"/>
</dbReference>
<dbReference type="SUPFAM" id="SSF52833">
    <property type="entry name" value="Thioredoxin-like"/>
    <property type="match status" value="1"/>
</dbReference>
<evidence type="ECO:0000256" key="6">
    <source>
        <dbReference type="SAM" id="SignalP"/>
    </source>
</evidence>